<protein>
    <recommendedName>
        <fullName evidence="4">Aspartyl/asparaginy/proline hydroxylase domain-containing protein</fullName>
    </recommendedName>
</protein>
<keyword evidence="2" id="KW-0223">Dioxygenase</keyword>
<comment type="caution">
    <text evidence="5">The sequence shown here is derived from an EMBL/GenBank/DDBJ whole genome shotgun (WGS) entry which is preliminary data.</text>
</comment>
<dbReference type="Proteomes" id="UP000198406">
    <property type="component" value="Unassembled WGS sequence"/>
</dbReference>
<dbReference type="AlphaFoldDB" id="A0A1Z5JE02"/>
<evidence type="ECO:0000256" key="2">
    <source>
        <dbReference type="ARBA" id="ARBA00022964"/>
    </source>
</evidence>
<dbReference type="OrthoDB" id="438431at2759"/>
<organism evidence="5 6">
    <name type="scientific">Fistulifera solaris</name>
    <name type="common">Oleaginous diatom</name>
    <dbReference type="NCBI Taxonomy" id="1519565"/>
    <lineage>
        <taxon>Eukaryota</taxon>
        <taxon>Sar</taxon>
        <taxon>Stramenopiles</taxon>
        <taxon>Ochrophyta</taxon>
        <taxon>Bacillariophyta</taxon>
        <taxon>Bacillariophyceae</taxon>
        <taxon>Bacillariophycidae</taxon>
        <taxon>Naviculales</taxon>
        <taxon>Naviculaceae</taxon>
        <taxon>Fistulifera</taxon>
    </lineage>
</organism>
<dbReference type="GO" id="GO:0016020">
    <property type="term" value="C:membrane"/>
    <property type="evidence" value="ECO:0007669"/>
    <property type="project" value="TreeGrafter"/>
</dbReference>
<dbReference type="InterPro" id="IPR051821">
    <property type="entry name" value="Asp/Asn_beta-hydroxylase"/>
</dbReference>
<dbReference type="InterPro" id="IPR007803">
    <property type="entry name" value="Asp/Arg/Pro-Hydrxlase"/>
</dbReference>
<accession>A0A1Z5JE02</accession>
<dbReference type="Gene3D" id="2.60.120.330">
    <property type="entry name" value="B-lactam Antibiotic, Isopenicillin N Synthase, Chain"/>
    <property type="match status" value="1"/>
</dbReference>
<name>A0A1Z5JE02_FISSO</name>
<evidence type="ECO:0000313" key="6">
    <source>
        <dbReference type="Proteomes" id="UP000198406"/>
    </source>
</evidence>
<reference evidence="5 6" key="1">
    <citation type="journal article" date="2015" name="Plant Cell">
        <title>Oil accumulation by the oleaginous diatom Fistulifera solaris as revealed by the genome and transcriptome.</title>
        <authorList>
            <person name="Tanaka T."/>
            <person name="Maeda Y."/>
            <person name="Veluchamy A."/>
            <person name="Tanaka M."/>
            <person name="Abida H."/>
            <person name="Marechal E."/>
            <person name="Bowler C."/>
            <person name="Muto M."/>
            <person name="Sunaga Y."/>
            <person name="Tanaka M."/>
            <person name="Yoshino T."/>
            <person name="Taniguchi T."/>
            <person name="Fukuda Y."/>
            <person name="Nemoto M."/>
            <person name="Matsumoto M."/>
            <person name="Wong P.S."/>
            <person name="Aburatani S."/>
            <person name="Fujibuchi W."/>
        </authorList>
    </citation>
    <scope>NUCLEOTIDE SEQUENCE [LARGE SCALE GENOMIC DNA]</scope>
    <source>
        <strain evidence="5 6">JPCC DA0580</strain>
    </source>
</reference>
<evidence type="ECO:0000256" key="1">
    <source>
        <dbReference type="ARBA" id="ARBA00007730"/>
    </source>
</evidence>
<dbReference type="PANTHER" id="PTHR46332">
    <property type="entry name" value="ASPARTATE BETA-HYDROXYLASE DOMAIN-CONTAINING PROTEIN 2"/>
    <property type="match status" value="1"/>
</dbReference>
<proteinExistence type="inferred from homology"/>
<evidence type="ECO:0000259" key="4">
    <source>
        <dbReference type="Pfam" id="PF05118"/>
    </source>
</evidence>
<dbReference type="InterPro" id="IPR027443">
    <property type="entry name" value="IPNS-like_sf"/>
</dbReference>
<sequence>MVWLRCRRPFIEEKETVLGLLECDDQHPRDIPIDFYAWIASSVKDRNAESSCRCVPSAVTRRRTALQHISTPPPLTDHPNLHTLKSDFCKPAVHWVDFRTVRNLSLSSDSEVAHFLRSVLGASEHVSPWTSAKGELQDLNSNHRTLLHDGDCVIIVFPTPVSEKLENFRVSDMCPSWSLYSTLSAELPLFKSTDGVNALFFPWKEVQQSFESGCPRESCELFVYRKLSKREYLSSLHPETRVRAPNGCLWESLTTYPPVEEEKEPIPYYEYRLVAPPYIDPLNEFPYLKKLVEPDILKIIQQEALSIPQWTAWPEQQHYKVSDNGTAAPWHVFPLCHCFPADNPTNLKWISLTCARVPHTVALLRAVVGNQLRTALFSRLDPESVLEAHTGWSDLANYVYRVHLPLQVPPGGLCGTWVDGCIETHEVGRLQAFDDSKTHRAFNYSSYDRVVLILDVARPSDLPLGTAEGGHSDELDKFIEQMGGSN</sequence>
<dbReference type="GO" id="GO:0051213">
    <property type="term" value="F:dioxygenase activity"/>
    <property type="evidence" value="ECO:0007669"/>
    <property type="project" value="UniProtKB-KW"/>
</dbReference>
<dbReference type="SUPFAM" id="SSF51197">
    <property type="entry name" value="Clavaminate synthase-like"/>
    <property type="match status" value="1"/>
</dbReference>
<keyword evidence="3" id="KW-0560">Oxidoreductase</keyword>
<dbReference type="InParanoid" id="A0A1Z5JE02"/>
<keyword evidence="6" id="KW-1185">Reference proteome</keyword>
<dbReference type="Pfam" id="PF05118">
    <property type="entry name" value="Asp_Arg_Hydrox"/>
    <property type="match status" value="1"/>
</dbReference>
<evidence type="ECO:0000256" key="3">
    <source>
        <dbReference type="ARBA" id="ARBA00023002"/>
    </source>
</evidence>
<feature type="domain" description="Aspartyl/asparaginy/proline hydroxylase" evidence="4">
    <location>
        <begin position="298"/>
        <end position="459"/>
    </location>
</feature>
<dbReference type="PANTHER" id="PTHR46332:SF5">
    <property type="entry name" value="ASPARTATE BETA-HYDROXYLASE DOMAIN CONTAINING 2"/>
    <property type="match status" value="1"/>
</dbReference>
<gene>
    <name evidence="5" type="ORF">FisN_1Hh156</name>
</gene>
<evidence type="ECO:0000313" key="5">
    <source>
        <dbReference type="EMBL" id="GAX12227.1"/>
    </source>
</evidence>
<dbReference type="EMBL" id="BDSP01000050">
    <property type="protein sequence ID" value="GAX12227.1"/>
    <property type="molecule type" value="Genomic_DNA"/>
</dbReference>
<comment type="similarity">
    <text evidence="1">Belongs to the aspartyl/asparaginyl beta-hydroxylase family.</text>
</comment>